<dbReference type="AlphaFoldDB" id="A0A137NX12"/>
<proteinExistence type="predicted"/>
<organism evidence="2 3">
    <name type="scientific">Conidiobolus coronatus (strain ATCC 28846 / CBS 209.66 / NRRL 28638)</name>
    <name type="common">Delacroixia coronata</name>
    <dbReference type="NCBI Taxonomy" id="796925"/>
    <lineage>
        <taxon>Eukaryota</taxon>
        <taxon>Fungi</taxon>
        <taxon>Fungi incertae sedis</taxon>
        <taxon>Zoopagomycota</taxon>
        <taxon>Entomophthoromycotina</taxon>
        <taxon>Entomophthoromycetes</taxon>
        <taxon>Entomophthorales</taxon>
        <taxon>Ancylistaceae</taxon>
        <taxon>Conidiobolus</taxon>
    </lineage>
</organism>
<sequence length="118" mass="13801">MFKYLIISLIPFTYQAAYKVKCYYDEIEKVQIKADTYENSVHYMVSCYNYDPDIEYSCPEALNIYNDTNPAKKCNQTSDTDYGKERVVEFNCCTKAKLDYWRINSSNNGWKCVQSAVA</sequence>
<feature type="chain" id="PRO_5007294168" evidence="1">
    <location>
        <begin position="18"/>
        <end position="118"/>
    </location>
</feature>
<dbReference type="EMBL" id="KQ964640">
    <property type="protein sequence ID" value="KXN67380.1"/>
    <property type="molecule type" value="Genomic_DNA"/>
</dbReference>
<evidence type="ECO:0000256" key="1">
    <source>
        <dbReference type="SAM" id="SignalP"/>
    </source>
</evidence>
<evidence type="ECO:0000313" key="2">
    <source>
        <dbReference type="EMBL" id="KXN67380.1"/>
    </source>
</evidence>
<feature type="signal peptide" evidence="1">
    <location>
        <begin position="1"/>
        <end position="17"/>
    </location>
</feature>
<protein>
    <submittedName>
        <fullName evidence="2">Uncharacterized protein</fullName>
    </submittedName>
</protein>
<accession>A0A137NX12</accession>
<evidence type="ECO:0000313" key="3">
    <source>
        <dbReference type="Proteomes" id="UP000070444"/>
    </source>
</evidence>
<keyword evidence="3" id="KW-1185">Reference proteome</keyword>
<name>A0A137NX12_CONC2</name>
<keyword evidence="1" id="KW-0732">Signal</keyword>
<reference evidence="2 3" key="1">
    <citation type="journal article" date="2015" name="Genome Biol. Evol.">
        <title>Phylogenomic analyses indicate that early fungi evolved digesting cell walls of algal ancestors of land plants.</title>
        <authorList>
            <person name="Chang Y."/>
            <person name="Wang S."/>
            <person name="Sekimoto S."/>
            <person name="Aerts A.L."/>
            <person name="Choi C."/>
            <person name="Clum A."/>
            <person name="LaButti K.M."/>
            <person name="Lindquist E.A."/>
            <person name="Yee Ngan C."/>
            <person name="Ohm R.A."/>
            <person name="Salamov A.A."/>
            <person name="Grigoriev I.V."/>
            <person name="Spatafora J.W."/>
            <person name="Berbee M.L."/>
        </authorList>
    </citation>
    <scope>NUCLEOTIDE SEQUENCE [LARGE SCALE GENOMIC DNA]</scope>
    <source>
        <strain evidence="2 3">NRRL 28638</strain>
    </source>
</reference>
<gene>
    <name evidence="2" type="ORF">CONCODRAFT_10557</name>
</gene>
<dbReference type="Proteomes" id="UP000070444">
    <property type="component" value="Unassembled WGS sequence"/>
</dbReference>